<dbReference type="PATRIC" id="fig|796940.3.peg.2158"/>
<dbReference type="InterPro" id="IPR023867">
    <property type="entry name" value="Sulphatase_maturase_rSAM"/>
</dbReference>
<dbReference type="InterPro" id="IPR000385">
    <property type="entry name" value="MoaA_NifB_PqqE_Fe-S-bd_CS"/>
</dbReference>
<dbReference type="NCBIfam" id="TIGR03974">
    <property type="entry name" value="rSAM_six_Cys"/>
    <property type="match status" value="1"/>
</dbReference>
<evidence type="ECO:0000256" key="1">
    <source>
        <dbReference type="ARBA" id="ARBA00001966"/>
    </source>
</evidence>
<dbReference type="InterPro" id="IPR024025">
    <property type="entry name" value="SCIFF_rSAM_maturase"/>
</dbReference>
<dbReference type="SFLD" id="SFLDG01067">
    <property type="entry name" value="SPASM/twitch_domain_containing"/>
    <property type="match status" value="1"/>
</dbReference>
<dbReference type="SFLD" id="SFLDG01386">
    <property type="entry name" value="main_SPASM_domain-containing"/>
    <property type="match status" value="1"/>
</dbReference>
<dbReference type="InterPro" id="IPR058240">
    <property type="entry name" value="rSAM_sf"/>
</dbReference>
<dbReference type="InterPro" id="IPR013785">
    <property type="entry name" value="Aldolase_TIM"/>
</dbReference>
<evidence type="ECO:0000256" key="4">
    <source>
        <dbReference type="ARBA" id="ARBA00022723"/>
    </source>
</evidence>
<keyword evidence="7" id="KW-0175">Coiled coil</keyword>
<evidence type="ECO:0000256" key="7">
    <source>
        <dbReference type="SAM" id="Coils"/>
    </source>
</evidence>
<comment type="caution">
    <text evidence="9">The sequence shown here is derived from an EMBL/GenBank/DDBJ whole genome shotgun (WGS) entry which is preliminary data.</text>
</comment>
<protein>
    <recommendedName>
        <fullName evidence="8">Radical SAM core domain-containing protein</fullName>
    </recommendedName>
</protein>
<dbReference type="AlphaFoldDB" id="G9XFR8"/>
<dbReference type="InterPro" id="IPR007197">
    <property type="entry name" value="rSAM"/>
</dbReference>
<dbReference type="SFLD" id="SFLDS00029">
    <property type="entry name" value="Radical_SAM"/>
    <property type="match status" value="1"/>
</dbReference>
<dbReference type="GO" id="GO:0016491">
    <property type="term" value="F:oxidoreductase activity"/>
    <property type="evidence" value="ECO:0007669"/>
    <property type="project" value="InterPro"/>
</dbReference>
<feature type="coiled-coil region" evidence="7">
    <location>
        <begin position="52"/>
        <end position="79"/>
    </location>
</feature>
<dbReference type="Gene3D" id="3.20.20.70">
    <property type="entry name" value="Aldolase class I"/>
    <property type="match status" value="1"/>
</dbReference>
<dbReference type="Pfam" id="PF04055">
    <property type="entry name" value="Radical_SAM"/>
    <property type="match status" value="1"/>
</dbReference>
<dbReference type="STRING" id="796937.HMPREF9630_00858"/>
<organism evidence="9 10">
    <name type="scientific">Peptoanaerobacter stomatis</name>
    <dbReference type="NCBI Taxonomy" id="796937"/>
    <lineage>
        <taxon>Bacteria</taxon>
        <taxon>Bacillati</taxon>
        <taxon>Bacillota</taxon>
        <taxon>Clostridia</taxon>
        <taxon>Peptostreptococcales</taxon>
        <taxon>Filifactoraceae</taxon>
        <taxon>Peptoanaerobacter</taxon>
    </lineage>
</organism>
<comment type="cofactor">
    <cofactor evidence="1">
        <name>[4Fe-4S] cluster</name>
        <dbReference type="ChEBI" id="CHEBI:49883"/>
    </cofactor>
</comment>
<feature type="domain" description="Radical SAM core" evidence="8">
    <location>
        <begin position="91"/>
        <end position="318"/>
    </location>
</feature>
<dbReference type="Proteomes" id="UP000003379">
    <property type="component" value="Unassembled WGS sequence"/>
</dbReference>
<name>G9XFR8_9FIRM</name>
<dbReference type="HOGENOM" id="CLU_009273_3_3_9"/>
<dbReference type="PROSITE" id="PS51918">
    <property type="entry name" value="RADICAL_SAM"/>
    <property type="match status" value="1"/>
</dbReference>
<reference evidence="9 10" key="1">
    <citation type="submission" date="2011-08" db="EMBL/GenBank/DDBJ databases">
        <title>The Genome Sequence of Eubacteriaceae bacterium CM5.</title>
        <authorList>
            <consortium name="The Broad Institute Genome Sequencing Platform"/>
            <person name="Earl A."/>
            <person name="Ward D."/>
            <person name="Feldgarden M."/>
            <person name="Gevers D."/>
            <person name="Sizova M."/>
            <person name="Hazen A."/>
            <person name="Epstein S."/>
            <person name="Young S.K."/>
            <person name="Zeng Q."/>
            <person name="Gargeya S."/>
            <person name="Fitzgerald M."/>
            <person name="Haas B."/>
            <person name="Abouelleil A."/>
            <person name="Alvarado L."/>
            <person name="Arachchi H.M."/>
            <person name="Berlin A."/>
            <person name="Brown A."/>
            <person name="Chapman S.B."/>
            <person name="Chen Z."/>
            <person name="Dunbar C."/>
            <person name="Freedman E."/>
            <person name="Gearin G."/>
            <person name="Gellesch M."/>
            <person name="Goldberg J."/>
            <person name="Griggs A."/>
            <person name="Gujja S."/>
            <person name="Heiman D."/>
            <person name="Howarth C."/>
            <person name="Larson L."/>
            <person name="Lui A."/>
            <person name="MacDonald P.J.P."/>
            <person name="Montmayeur A."/>
            <person name="Murphy C."/>
            <person name="Neiman D."/>
            <person name="Pearson M."/>
            <person name="Priest M."/>
            <person name="Roberts A."/>
            <person name="Saif S."/>
            <person name="Shea T."/>
            <person name="Shenoy N."/>
            <person name="Sisk P."/>
            <person name="Stolte C."/>
            <person name="Sykes S."/>
            <person name="Wortman J."/>
            <person name="Nusbaum C."/>
            <person name="Birren B."/>
        </authorList>
    </citation>
    <scope>NUCLEOTIDE SEQUENCE [LARGE SCALE GENOMIC DNA]</scope>
    <source>
        <strain evidence="9 10">CM5</strain>
    </source>
</reference>
<evidence type="ECO:0000259" key="8">
    <source>
        <dbReference type="PROSITE" id="PS51918"/>
    </source>
</evidence>
<evidence type="ECO:0000313" key="10">
    <source>
        <dbReference type="Proteomes" id="UP000003379"/>
    </source>
</evidence>
<dbReference type="CDD" id="cd21124">
    <property type="entry name" value="SPASM_CteB-like"/>
    <property type="match status" value="1"/>
</dbReference>
<keyword evidence="6" id="KW-0411">Iron-sulfur</keyword>
<dbReference type="PANTHER" id="PTHR43273">
    <property type="entry name" value="ANAEROBIC SULFATASE-MATURATING ENZYME HOMOLOG ASLB-RELATED"/>
    <property type="match status" value="1"/>
</dbReference>
<dbReference type="RefSeq" id="WP_009528887.1">
    <property type="nucleotide sequence ID" value="NZ_JH414599.1"/>
</dbReference>
<evidence type="ECO:0000256" key="6">
    <source>
        <dbReference type="ARBA" id="ARBA00023014"/>
    </source>
</evidence>
<dbReference type="PROSITE" id="PS01305">
    <property type="entry name" value="MOAA_NIFB_PQQE"/>
    <property type="match status" value="1"/>
</dbReference>
<evidence type="ECO:0000256" key="2">
    <source>
        <dbReference type="ARBA" id="ARBA00022485"/>
    </source>
</evidence>
<dbReference type="InterPro" id="IPR023885">
    <property type="entry name" value="4Fe4S-binding_SPASM_dom"/>
</dbReference>
<dbReference type="PANTHER" id="PTHR43273:SF8">
    <property type="entry name" value="RADICAL SAM DOMAIN PROTEIN"/>
    <property type="match status" value="1"/>
</dbReference>
<dbReference type="EMBL" id="AFZG01000085">
    <property type="protein sequence ID" value="EHL15811.1"/>
    <property type="molecule type" value="Genomic_DNA"/>
</dbReference>
<keyword evidence="3" id="KW-0949">S-adenosyl-L-methionine</keyword>
<sequence length="463" mass="53181">MKIDKLIHKYKMNDLNIVLDINSGSVHIFDDISYDIVEDAYNITSEGLCKKYGYTKDEIEEALEEINALRDDGQLYTDNDYIDNIIVSNHTNVIKAMCLHVAHDCNLRCSYCFASQGDFGGDKEIMSFEVGKKALEYLVENSGNRKNLEVDFFGGEPLMNFEVVKKLVDYGNKIAEEKGKNFRFTITTNGVLLSDDKIDYINKNMHNVVLSLDGRKEINDENRPLINGRGSYDLIVPKFQKLIKNRPKDKYYYVRGTFTRKNLDFSKDVMEYKDLGFALTSIEPVVGEEENIYAIRHKDLPQILEEYENLAKEYADMQANKEDFKLFHFMVDLSQGPCVIKRVRGCGAGGEYLAITPTGDIYPCHQFVGNEKYKMGNLFDKNLELPQDLQTKFKNANVLTKDECKDCWARYYCSGGCHANAINFNDDIQKPYEIGCIMQRKRIECAIMIEAYKVIAENVANYK</sequence>
<dbReference type="SUPFAM" id="SSF102114">
    <property type="entry name" value="Radical SAM enzymes"/>
    <property type="match status" value="1"/>
</dbReference>
<keyword evidence="5" id="KW-0408">Iron</keyword>
<keyword evidence="2" id="KW-0004">4Fe-4S</keyword>
<keyword evidence="4" id="KW-0479">Metal-binding</keyword>
<evidence type="ECO:0000256" key="3">
    <source>
        <dbReference type="ARBA" id="ARBA00022691"/>
    </source>
</evidence>
<dbReference type="GO" id="GO:0051539">
    <property type="term" value="F:4 iron, 4 sulfur cluster binding"/>
    <property type="evidence" value="ECO:0007669"/>
    <property type="project" value="UniProtKB-KW"/>
</dbReference>
<dbReference type="GO" id="GO:0046872">
    <property type="term" value="F:metal ion binding"/>
    <property type="evidence" value="ECO:0007669"/>
    <property type="project" value="UniProtKB-KW"/>
</dbReference>
<proteinExistence type="predicted"/>
<dbReference type="InterPro" id="IPR047602">
    <property type="entry name" value="SPASM_CteB-like"/>
</dbReference>
<evidence type="ECO:0000313" key="9">
    <source>
        <dbReference type="EMBL" id="EHL15811.1"/>
    </source>
</evidence>
<gene>
    <name evidence="9" type="ORF">HMPREF9628_00734</name>
</gene>
<dbReference type="NCBIfam" id="TIGR04085">
    <property type="entry name" value="rSAM_more_4Fe4S"/>
    <property type="match status" value="1"/>
</dbReference>
<dbReference type="SFLD" id="SFLDG01384">
    <property type="entry name" value="thioether_bond_formation_requi"/>
    <property type="match status" value="1"/>
</dbReference>
<evidence type="ECO:0000256" key="5">
    <source>
        <dbReference type="ARBA" id="ARBA00023004"/>
    </source>
</evidence>
<dbReference type="Pfam" id="PF13186">
    <property type="entry name" value="SPASM"/>
    <property type="match status" value="1"/>
</dbReference>
<dbReference type="CDD" id="cd01335">
    <property type="entry name" value="Radical_SAM"/>
    <property type="match status" value="1"/>
</dbReference>
<accession>G9XFR8</accession>